<protein>
    <recommendedName>
        <fullName evidence="5">Extracellular membrane protein CFEM domain-containing protein</fullName>
    </recommendedName>
</protein>
<evidence type="ECO:0000256" key="2">
    <source>
        <dbReference type="SAM" id="SignalP"/>
    </source>
</evidence>
<dbReference type="VEuPathDB" id="FungiDB:PV09_07303"/>
<feature type="region of interest" description="Disordered" evidence="1">
    <location>
        <begin position="255"/>
        <end position="282"/>
    </location>
</feature>
<organism evidence="3 4">
    <name type="scientific">Verruconis gallopava</name>
    <dbReference type="NCBI Taxonomy" id="253628"/>
    <lineage>
        <taxon>Eukaryota</taxon>
        <taxon>Fungi</taxon>
        <taxon>Dikarya</taxon>
        <taxon>Ascomycota</taxon>
        <taxon>Pezizomycotina</taxon>
        <taxon>Dothideomycetes</taxon>
        <taxon>Pleosporomycetidae</taxon>
        <taxon>Venturiales</taxon>
        <taxon>Sympoventuriaceae</taxon>
        <taxon>Verruconis</taxon>
    </lineage>
</organism>
<evidence type="ECO:0000313" key="4">
    <source>
        <dbReference type="Proteomes" id="UP000053259"/>
    </source>
</evidence>
<evidence type="ECO:0008006" key="5">
    <source>
        <dbReference type="Google" id="ProtNLM"/>
    </source>
</evidence>
<feature type="compositionally biased region" description="Low complexity" evidence="1">
    <location>
        <begin position="271"/>
        <end position="282"/>
    </location>
</feature>
<keyword evidence="2" id="KW-0732">Signal</keyword>
<feature type="signal peptide" evidence="2">
    <location>
        <begin position="1"/>
        <end position="21"/>
    </location>
</feature>
<dbReference type="GeneID" id="27315276"/>
<gene>
    <name evidence="3" type="ORF">PV09_07303</name>
</gene>
<dbReference type="InParanoid" id="A0A0D2AQ18"/>
<feature type="region of interest" description="Disordered" evidence="1">
    <location>
        <begin position="172"/>
        <end position="209"/>
    </location>
</feature>
<name>A0A0D2AQ18_9PEZI</name>
<evidence type="ECO:0000313" key="3">
    <source>
        <dbReference type="EMBL" id="KIW01264.1"/>
    </source>
</evidence>
<dbReference type="Proteomes" id="UP000053259">
    <property type="component" value="Unassembled WGS sequence"/>
</dbReference>
<sequence length="307" mass="31596">MKLTSAAVGLVIATSFGVAFAENVPNGAHDPRTPQPRPNVCDDKCDVEFMRQYDKCKDSDPDCVAKSRLLTCQGDFACSVNCGYTADGCVVLPSSTLLATSQTASLSNGCSGAAVSTKTKVVTISRPQLATSAILSSSLLADDTNRVVESDDDLDGFGAKVYTTQDDAFSQSFTRPSSSLTATQSPNLTMADSSSGRATASPSLYTNSSLNRPSSPLGIATHANALNKDTTSIWSSEINTASSANMDSATTRHPSFACGNITTSSNLGAPTRTQSNSGTSTSTSSAIAAMKTPGINVLGCIAAALLL</sequence>
<dbReference type="HOGENOM" id="CLU_906743_0_0_1"/>
<proteinExistence type="predicted"/>
<dbReference type="AlphaFoldDB" id="A0A0D2AQ18"/>
<dbReference type="RefSeq" id="XP_016211133.1">
    <property type="nucleotide sequence ID" value="XM_016361057.1"/>
</dbReference>
<keyword evidence="4" id="KW-1185">Reference proteome</keyword>
<dbReference type="EMBL" id="KN847556">
    <property type="protein sequence ID" value="KIW01264.1"/>
    <property type="molecule type" value="Genomic_DNA"/>
</dbReference>
<evidence type="ECO:0000256" key="1">
    <source>
        <dbReference type="SAM" id="MobiDB-lite"/>
    </source>
</evidence>
<feature type="chain" id="PRO_5002238612" description="Extracellular membrane protein CFEM domain-containing protein" evidence="2">
    <location>
        <begin position="22"/>
        <end position="307"/>
    </location>
</feature>
<accession>A0A0D2AQ18</accession>
<reference evidence="3 4" key="1">
    <citation type="submission" date="2015-01" db="EMBL/GenBank/DDBJ databases">
        <title>The Genome Sequence of Ochroconis gallopava CBS43764.</title>
        <authorList>
            <consortium name="The Broad Institute Genomics Platform"/>
            <person name="Cuomo C."/>
            <person name="de Hoog S."/>
            <person name="Gorbushina A."/>
            <person name="Stielow B."/>
            <person name="Teixiera M."/>
            <person name="Abouelleil A."/>
            <person name="Chapman S.B."/>
            <person name="Priest M."/>
            <person name="Young S.K."/>
            <person name="Wortman J."/>
            <person name="Nusbaum C."/>
            <person name="Birren B."/>
        </authorList>
    </citation>
    <scope>NUCLEOTIDE SEQUENCE [LARGE SCALE GENOMIC DNA]</scope>
    <source>
        <strain evidence="3 4">CBS 43764</strain>
    </source>
</reference>